<evidence type="ECO:0000256" key="1">
    <source>
        <dbReference type="SAM" id="Phobius"/>
    </source>
</evidence>
<dbReference type="Gene3D" id="3.20.20.450">
    <property type="entry name" value="EAL domain"/>
    <property type="match status" value="1"/>
</dbReference>
<feature type="transmembrane region" description="Helical" evidence="1">
    <location>
        <begin position="254"/>
        <end position="274"/>
    </location>
</feature>
<dbReference type="RefSeq" id="WP_109731531.1">
    <property type="nucleotide sequence ID" value="NZ_BAAACK010000011.1"/>
</dbReference>
<dbReference type="PROSITE" id="PS50887">
    <property type="entry name" value="GGDEF"/>
    <property type="match status" value="1"/>
</dbReference>
<feature type="domain" description="EAL" evidence="2">
    <location>
        <begin position="650"/>
        <end position="902"/>
    </location>
</feature>
<dbReference type="CDD" id="cd01948">
    <property type="entry name" value="EAL"/>
    <property type="match status" value="1"/>
</dbReference>
<sequence>MKKYSRRRIFSFAGVLLFIFAVVTVLGMYLRSEMISIRQREAENILYHYNDKIILQLQGTMNEADSLAQMALVSGSKETEWFNLASEPLLKREEVCFVGLFEGDTLVSALPEEECAELVGRDLKDFSYAYTLAKVVGELVVEGPSALEIGSEQQKVFLFLQPFLDNGAYKGEAVVALNWDYVQEKLALDSLSAQGYDYELWRVEPQKGAKEVIASTGDHVDFSEAEKITFYLPSQWNLSIQPATGWMSPVQKRGLAAVCAVLTGLLMVLAYLVYRHFDRERILKRLKLMDEATGLYNQKGFTKELDRWLSGGRIPVILFYFSIEGYSQAARLIGTKEESAFLKSIPGRLDEYIRSPYLAGYLGSGNFILAVRDEMSGTEQEEFAKGLSLELLLKVRIGAEKNFLLARYQYASCQAGKGRAGIEMEALFHAYYDEIRKESPIRMMTEKCEQLIEGKDDVIFDEYTDLDMMELSKTFNRYHKQVEQLAYFDPVFNVGNRSKYFRDTDMLISYDPKRSFSLFCIDICNFSQYNELFSADVGDDILHEVLRRMSRTFGSYLYRINGDVFLGVSLSKEKTDSFAEHLHETLTRPVMAGNLSIPLQIRLVVCQYPLYGGTPGVLLERIQSAMSFSKTSGRNIVIYNTELDDMVRTEADILHRLRIAIQQRTLEVWYQPLMYLETGSYQAAEALVRLRDGKGGYFSAFQVISLAERNGLVEELGDYVLAHACSFMRDYGESLGLNRMSINLSVQQLLVGNSAEHLLQLIQASHVDPRRITLEITESVLIQSIDRAADTLERLRREGINIALDDFGVGYSSLNYLSNLPVNIVKIDRSLTQQILTNKKQYALLKSIVEMSRVNDLMVVAEGVENKEEQKLISSAGVHYIQGYYYAKPMPEEKFIKHLKER</sequence>
<keyword evidence="1" id="KW-1133">Transmembrane helix</keyword>
<comment type="caution">
    <text evidence="4">The sequence shown here is derived from an EMBL/GenBank/DDBJ whole genome shotgun (WGS) entry which is preliminary data.</text>
</comment>
<dbReference type="InterPro" id="IPR035919">
    <property type="entry name" value="EAL_sf"/>
</dbReference>
<feature type="domain" description="GGDEF" evidence="3">
    <location>
        <begin position="514"/>
        <end position="642"/>
    </location>
</feature>
<dbReference type="GO" id="GO:0071111">
    <property type="term" value="F:cyclic-guanylate-specific phosphodiesterase activity"/>
    <property type="evidence" value="ECO:0007669"/>
    <property type="project" value="InterPro"/>
</dbReference>
<proteinExistence type="predicted"/>
<dbReference type="SMART" id="SM00052">
    <property type="entry name" value="EAL"/>
    <property type="match status" value="1"/>
</dbReference>
<keyword evidence="5" id="KW-1185">Reference proteome</keyword>
<dbReference type="SMART" id="SM00267">
    <property type="entry name" value="GGDEF"/>
    <property type="match status" value="1"/>
</dbReference>
<dbReference type="Pfam" id="PF00563">
    <property type="entry name" value="EAL"/>
    <property type="match status" value="1"/>
</dbReference>
<dbReference type="Gene3D" id="3.30.70.270">
    <property type="match status" value="2"/>
</dbReference>
<dbReference type="PROSITE" id="PS50883">
    <property type="entry name" value="EAL"/>
    <property type="match status" value="1"/>
</dbReference>
<dbReference type="PANTHER" id="PTHR33121:SF71">
    <property type="entry name" value="OXYGEN SENSOR PROTEIN DOSP"/>
    <property type="match status" value="1"/>
</dbReference>
<evidence type="ECO:0000259" key="2">
    <source>
        <dbReference type="PROSITE" id="PS50883"/>
    </source>
</evidence>
<dbReference type="InterPro" id="IPR050706">
    <property type="entry name" value="Cyclic-di-GMP_PDE-like"/>
</dbReference>
<reference evidence="4 5" key="1">
    <citation type="submission" date="2018-05" db="EMBL/GenBank/DDBJ databases">
        <title>The Hungate 1000. A catalogue of reference genomes from the rumen microbiome.</title>
        <authorList>
            <person name="Kelly W."/>
        </authorList>
    </citation>
    <scope>NUCLEOTIDE SEQUENCE [LARGE SCALE GENOMIC DNA]</scope>
    <source>
        <strain evidence="4 5">NLAE-zl-C242</strain>
    </source>
</reference>
<keyword evidence="1" id="KW-0812">Transmembrane</keyword>
<name>A0A2Y9CA47_9FIRM</name>
<dbReference type="PANTHER" id="PTHR33121">
    <property type="entry name" value="CYCLIC DI-GMP PHOSPHODIESTERASE PDEF"/>
    <property type="match status" value="1"/>
</dbReference>
<accession>A0A2Y9CA47</accession>
<dbReference type="OrthoDB" id="9762141at2"/>
<evidence type="ECO:0000313" key="5">
    <source>
        <dbReference type="Proteomes" id="UP000245845"/>
    </source>
</evidence>
<dbReference type="Proteomes" id="UP000245845">
    <property type="component" value="Unassembled WGS sequence"/>
</dbReference>
<feature type="transmembrane region" description="Helical" evidence="1">
    <location>
        <begin position="9"/>
        <end position="30"/>
    </location>
</feature>
<protein>
    <submittedName>
        <fullName evidence="4">EAL domain-containing protein (Putative c-di-GMP-specific phosphodiesterase class I)</fullName>
    </submittedName>
</protein>
<dbReference type="Pfam" id="PF00990">
    <property type="entry name" value="GGDEF"/>
    <property type="match status" value="1"/>
</dbReference>
<dbReference type="InterPro" id="IPR001633">
    <property type="entry name" value="EAL_dom"/>
</dbReference>
<dbReference type="InterPro" id="IPR000160">
    <property type="entry name" value="GGDEF_dom"/>
</dbReference>
<dbReference type="InterPro" id="IPR043128">
    <property type="entry name" value="Rev_trsase/Diguanyl_cyclase"/>
</dbReference>
<dbReference type="SUPFAM" id="SSF55073">
    <property type="entry name" value="Nucleotide cyclase"/>
    <property type="match status" value="2"/>
</dbReference>
<evidence type="ECO:0000313" key="4">
    <source>
        <dbReference type="EMBL" id="PWJ28991.1"/>
    </source>
</evidence>
<dbReference type="SUPFAM" id="SSF141868">
    <property type="entry name" value="EAL domain-like"/>
    <property type="match status" value="1"/>
</dbReference>
<organism evidence="4 5">
    <name type="scientific">Faecalicatena orotica</name>
    <dbReference type="NCBI Taxonomy" id="1544"/>
    <lineage>
        <taxon>Bacteria</taxon>
        <taxon>Bacillati</taxon>
        <taxon>Bacillota</taxon>
        <taxon>Clostridia</taxon>
        <taxon>Lachnospirales</taxon>
        <taxon>Lachnospiraceae</taxon>
        <taxon>Faecalicatena</taxon>
    </lineage>
</organism>
<dbReference type="InterPro" id="IPR029787">
    <property type="entry name" value="Nucleotide_cyclase"/>
</dbReference>
<dbReference type="AlphaFoldDB" id="A0A2Y9CA47"/>
<dbReference type="EMBL" id="QGDL01000007">
    <property type="protein sequence ID" value="PWJ28991.1"/>
    <property type="molecule type" value="Genomic_DNA"/>
</dbReference>
<keyword evidence="1" id="KW-0472">Membrane</keyword>
<gene>
    <name evidence="4" type="ORF">A8806_107139</name>
</gene>
<evidence type="ECO:0000259" key="3">
    <source>
        <dbReference type="PROSITE" id="PS50887"/>
    </source>
</evidence>